<dbReference type="CDD" id="cd06261">
    <property type="entry name" value="TM_PBP2"/>
    <property type="match status" value="1"/>
</dbReference>
<dbReference type="PROSITE" id="PS50928">
    <property type="entry name" value="ABC_TM1"/>
    <property type="match status" value="1"/>
</dbReference>
<keyword evidence="5 7" id="KW-1133">Transmembrane helix</keyword>
<dbReference type="GO" id="GO:0005886">
    <property type="term" value="C:plasma membrane"/>
    <property type="evidence" value="ECO:0007669"/>
    <property type="project" value="UniProtKB-SubCell"/>
</dbReference>
<evidence type="ECO:0000256" key="4">
    <source>
        <dbReference type="ARBA" id="ARBA00022692"/>
    </source>
</evidence>
<dbReference type="InterPro" id="IPR035906">
    <property type="entry name" value="MetI-like_sf"/>
</dbReference>
<gene>
    <name evidence="9" type="ORF">METZ01_LOCUS323962</name>
</gene>
<dbReference type="SUPFAM" id="SSF161098">
    <property type="entry name" value="MetI-like"/>
    <property type="match status" value="1"/>
</dbReference>
<keyword evidence="3" id="KW-1003">Cell membrane</keyword>
<keyword evidence="2" id="KW-0813">Transport</keyword>
<dbReference type="InterPro" id="IPR000515">
    <property type="entry name" value="MetI-like"/>
</dbReference>
<dbReference type="PANTHER" id="PTHR43386:SF1">
    <property type="entry name" value="D,D-DIPEPTIDE TRANSPORT SYSTEM PERMEASE PROTEIN DDPC-RELATED"/>
    <property type="match status" value="1"/>
</dbReference>
<evidence type="ECO:0000256" key="2">
    <source>
        <dbReference type="ARBA" id="ARBA00022448"/>
    </source>
</evidence>
<evidence type="ECO:0000256" key="1">
    <source>
        <dbReference type="ARBA" id="ARBA00004651"/>
    </source>
</evidence>
<evidence type="ECO:0000256" key="5">
    <source>
        <dbReference type="ARBA" id="ARBA00022989"/>
    </source>
</evidence>
<evidence type="ECO:0000256" key="7">
    <source>
        <dbReference type="SAM" id="Phobius"/>
    </source>
</evidence>
<protein>
    <recommendedName>
        <fullName evidence="8">ABC transmembrane type-1 domain-containing protein</fullName>
    </recommendedName>
</protein>
<evidence type="ECO:0000313" key="9">
    <source>
        <dbReference type="EMBL" id="SVC71108.1"/>
    </source>
</evidence>
<dbReference type="InterPro" id="IPR050366">
    <property type="entry name" value="BP-dependent_transpt_permease"/>
</dbReference>
<dbReference type="PANTHER" id="PTHR43386">
    <property type="entry name" value="OLIGOPEPTIDE TRANSPORT SYSTEM PERMEASE PROTEIN APPC"/>
    <property type="match status" value="1"/>
</dbReference>
<evidence type="ECO:0000256" key="6">
    <source>
        <dbReference type="ARBA" id="ARBA00023136"/>
    </source>
</evidence>
<feature type="transmembrane region" description="Helical" evidence="7">
    <location>
        <begin position="78"/>
        <end position="100"/>
    </location>
</feature>
<name>A0A382PEF7_9ZZZZ</name>
<evidence type="ECO:0000256" key="3">
    <source>
        <dbReference type="ARBA" id="ARBA00022475"/>
    </source>
</evidence>
<keyword evidence="6 7" id="KW-0472">Membrane</keyword>
<dbReference type="Gene3D" id="1.10.3720.10">
    <property type="entry name" value="MetI-like"/>
    <property type="match status" value="1"/>
</dbReference>
<dbReference type="EMBL" id="UINC01106440">
    <property type="protein sequence ID" value="SVC71108.1"/>
    <property type="molecule type" value="Genomic_DNA"/>
</dbReference>
<proteinExistence type="predicted"/>
<accession>A0A382PEF7</accession>
<keyword evidence="4 7" id="KW-0812">Transmembrane</keyword>
<evidence type="ECO:0000259" key="8">
    <source>
        <dbReference type="PROSITE" id="PS50928"/>
    </source>
</evidence>
<dbReference type="AlphaFoldDB" id="A0A382PEF7"/>
<comment type="subcellular location">
    <subcellularLocation>
        <location evidence="1">Cell membrane</location>
        <topology evidence="1">Multi-pass membrane protein</topology>
    </subcellularLocation>
</comment>
<sequence length="292" mass="32161">MKILRKIYKTIGILPIFIFGVFAILALFGDLLCPYDPNAQNLMKVTDPMSTSHLLGTDHLGRDMLSRTIAGAQTTIKAVVVIILFAASFGMTVGLISGFLGGWIDEILMRIVEFGLSVPSLVVALGVIGVFGTGYWNMVFAITVAWYPIYARLTRGVVISVMHQPYIESLRVLGASRLRIILKHIFPEALGAIMIYASFDAGILALVIANLSFLGLGVQPPMSEWGQMLVTALPYLEQSPRQVLVPGVSLTIMVIGFNILGERIALSNNPKPLKDKIFQKRRELFRLKNQEI</sequence>
<feature type="domain" description="ABC transmembrane type-1" evidence="8">
    <location>
        <begin position="72"/>
        <end position="261"/>
    </location>
</feature>
<feature type="transmembrane region" description="Helical" evidence="7">
    <location>
        <begin position="107"/>
        <end position="128"/>
    </location>
</feature>
<organism evidence="9">
    <name type="scientific">marine metagenome</name>
    <dbReference type="NCBI Taxonomy" id="408172"/>
    <lineage>
        <taxon>unclassified sequences</taxon>
        <taxon>metagenomes</taxon>
        <taxon>ecological metagenomes</taxon>
    </lineage>
</organism>
<feature type="transmembrane region" description="Helical" evidence="7">
    <location>
        <begin position="7"/>
        <end position="28"/>
    </location>
</feature>
<dbReference type="GO" id="GO:0055085">
    <property type="term" value="P:transmembrane transport"/>
    <property type="evidence" value="ECO:0007669"/>
    <property type="project" value="InterPro"/>
</dbReference>
<dbReference type="Pfam" id="PF00528">
    <property type="entry name" value="BPD_transp_1"/>
    <property type="match status" value="1"/>
</dbReference>
<reference evidence="9" key="1">
    <citation type="submission" date="2018-05" db="EMBL/GenBank/DDBJ databases">
        <authorList>
            <person name="Lanie J.A."/>
            <person name="Ng W.-L."/>
            <person name="Kazmierczak K.M."/>
            <person name="Andrzejewski T.M."/>
            <person name="Davidsen T.M."/>
            <person name="Wayne K.J."/>
            <person name="Tettelin H."/>
            <person name="Glass J.I."/>
            <person name="Rusch D."/>
            <person name="Podicherti R."/>
            <person name="Tsui H.-C.T."/>
            <person name="Winkler M.E."/>
        </authorList>
    </citation>
    <scope>NUCLEOTIDE SEQUENCE</scope>
</reference>
<feature type="transmembrane region" description="Helical" evidence="7">
    <location>
        <begin position="189"/>
        <end position="213"/>
    </location>
</feature>